<feature type="domain" description="Heterokaryon incompatibility" evidence="1">
    <location>
        <begin position="21"/>
        <end position="107"/>
    </location>
</feature>
<evidence type="ECO:0000259" key="1">
    <source>
        <dbReference type="Pfam" id="PF06985"/>
    </source>
</evidence>
<keyword evidence="3" id="KW-1185">Reference proteome</keyword>
<dbReference type="AlphaFoldDB" id="A0A8H4KUC3"/>
<proteinExistence type="predicted"/>
<organism evidence="2 3">
    <name type="scientific">Fusarium austroafricanum</name>
    <dbReference type="NCBI Taxonomy" id="2364996"/>
    <lineage>
        <taxon>Eukaryota</taxon>
        <taxon>Fungi</taxon>
        <taxon>Dikarya</taxon>
        <taxon>Ascomycota</taxon>
        <taxon>Pezizomycotina</taxon>
        <taxon>Sordariomycetes</taxon>
        <taxon>Hypocreomycetidae</taxon>
        <taxon>Hypocreales</taxon>
        <taxon>Nectriaceae</taxon>
        <taxon>Fusarium</taxon>
        <taxon>Fusarium concolor species complex</taxon>
    </lineage>
</organism>
<dbReference type="Proteomes" id="UP000605986">
    <property type="component" value="Unassembled WGS sequence"/>
</dbReference>
<dbReference type="PANTHER" id="PTHR10622">
    <property type="entry name" value="HET DOMAIN-CONTAINING PROTEIN"/>
    <property type="match status" value="1"/>
</dbReference>
<comment type="caution">
    <text evidence="2">The sequence shown here is derived from an EMBL/GenBank/DDBJ whole genome shotgun (WGS) entry which is preliminary data.</text>
</comment>
<dbReference type="PANTHER" id="PTHR10622:SF10">
    <property type="entry name" value="HET DOMAIN-CONTAINING PROTEIN"/>
    <property type="match status" value="1"/>
</dbReference>
<dbReference type="OrthoDB" id="20872at2759"/>
<name>A0A8H4KUC3_9HYPO</name>
<reference evidence="2" key="1">
    <citation type="submission" date="2020-01" db="EMBL/GenBank/DDBJ databases">
        <title>Identification and distribution of gene clusters putatively required for synthesis of sphingolipid metabolism inhibitors in phylogenetically diverse species of the filamentous fungus Fusarium.</title>
        <authorList>
            <person name="Kim H.-S."/>
            <person name="Busman M."/>
            <person name="Brown D.W."/>
            <person name="Divon H."/>
            <person name="Uhlig S."/>
            <person name="Proctor R.H."/>
        </authorList>
    </citation>
    <scope>NUCLEOTIDE SEQUENCE</scope>
    <source>
        <strain evidence="2">NRRL 53441</strain>
    </source>
</reference>
<evidence type="ECO:0000313" key="3">
    <source>
        <dbReference type="Proteomes" id="UP000605986"/>
    </source>
</evidence>
<evidence type="ECO:0000313" key="2">
    <source>
        <dbReference type="EMBL" id="KAF4455398.1"/>
    </source>
</evidence>
<gene>
    <name evidence="2" type="ORF">F53441_2187</name>
</gene>
<accession>A0A8H4KUC3</accession>
<dbReference type="InterPro" id="IPR010730">
    <property type="entry name" value="HET"/>
</dbReference>
<dbReference type="EMBL" id="JAADJG010000090">
    <property type="protein sequence ID" value="KAF4455398.1"/>
    <property type="molecule type" value="Genomic_DNA"/>
</dbReference>
<sequence>MRLINTETLQLEFYAGGSRRYAILSHVWGNDEVTFQDITSADANEALHLDHYKKLRESCKMARSLKLDYLWVDTCCIDKSSSAELSEAINSMFRWYAESVVCIAFLEDVPPLESDEEKKKAFYDSRWFTRGWTLQELIAPGKVIFYGQDWQRLGTRAELKEDIKLVTGINVELLAGTHHMTEMIQRQLGELSVAEKMCWAAGRITTRPEDIAYCLLGIFDINMPLLYGEGKIKTFKRLQEEIIKSTDDESIYAWRQPRYRVEGKTYWSLLASCPSAFNIDHAAKDTNGLVLIPKKSKYLSLRSATSTSMTNRGLELELSLTPFPVDKSGTIFLAFLNCEFRRGQTSINPAILLQRAAWDTDSYFVRVRPDIIALSMMNSIILPDELMNMIRGGQSEVLQEAIPRQIFVPHTTPDLRYLKGVIFRPAIKGLKEGSKLTLRVRSRSPTWQYFVDARRGLSNTPESYEINFDLAPGPSLGSLKEPMVLGVLELQAVSRGGIGAIASQPVPDDASLLFTVVCF</sequence>
<dbReference type="Pfam" id="PF06985">
    <property type="entry name" value="HET"/>
    <property type="match status" value="1"/>
</dbReference>
<protein>
    <recommendedName>
        <fullName evidence="1">Heterokaryon incompatibility domain-containing protein</fullName>
    </recommendedName>
</protein>